<reference evidence="2" key="1">
    <citation type="journal article" date="2014" name="Int. J. Syst. Evol. Microbiol.">
        <title>Complete genome sequence of Corynebacterium casei LMG S-19264T (=DSM 44701T), isolated from a smear-ripened cheese.</title>
        <authorList>
            <consortium name="US DOE Joint Genome Institute (JGI-PGF)"/>
            <person name="Walter F."/>
            <person name="Albersmeier A."/>
            <person name="Kalinowski J."/>
            <person name="Ruckert C."/>
        </authorList>
    </citation>
    <scope>NUCLEOTIDE SEQUENCE</scope>
    <source>
        <strain evidence="2">CGMCC 1.15320</strain>
    </source>
</reference>
<name>A0A916W1H4_9HYPH</name>
<feature type="compositionally biased region" description="Basic and acidic residues" evidence="1">
    <location>
        <begin position="57"/>
        <end position="69"/>
    </location>
</feature>
<comment type="caution">
    <text evidence="2">The sequence shown here is derived from an EMBL/GenBank/DDBJ whole genome shotgun (WGS) entry which is preliminary data.</text>
</comment>
<organism evidence="2 3">
    <name type="scientific">Nitratireductor aestuarii</name>
    <dbReference type="NCBI Taxonomy" id="1735103"/>
    <lineage>
        <taxon>Bacteria</taxon>
        <taxon>Pseudomonadati</taxon>
        <taxon>Pseudomonadota</taxon>
        <taxon>Alphaproteobacteria</taxon>
        <taxon>Hyphomicrobiales</taxon>
        <taxon>Phyllobacteriaceae</taxon>
        <taxon>Nitratireductor</taxon>
    </lineage>
</organism>
<protein>
    <submittedName>
        <fullName evidence="2">Uncharacterized protein</fullName>
    </submittedName>
</protein>
<feature type="region of interest" description="Disordered" evidence="1">
    <location>
        <begin position="43"/>
        <end position="87"/>
    </location>
</feature>
<accession>A0A916W1H4</accession>
<keyword evidence="3" id="KW-1185">Reference proteome</keyword>
<sequence length="87" mass="10226">MIQTIKQKLEKDRFVSHMTIVRVLSKGFNKVRNALDLRYHPERHYMRGPGPACRRKQQMEARLKSETSRETTTASPRRMTPQFAPKA</sequence>
<evidence type="ECO:0000313" key="2">
    <source>
        <dbReference type="EMBL" id="GGA58606.1"/>
    </source>
</evidence>
<evidence type="ECO:0000313" key="3">
    <source>
        <dbReference type="Proteomes" id="UP000636264"/>
    </source>
</evidence>
<proteinExistence type="predicted"/>
<dbReference type="EMBL" id="BMIF01000002">
    <property type="protein sequence ID" value="GGA58606.1"/>
    <property type="molecule type" value="Genomic_DNA"/>
</dbReference>
<evidence type="ECO:0000256" key="1">
    <source>
        <dbReference type="SAM" id="MobiDB-lite"/>
    </source>
</evidence>
<dbReference type="Proteomes" id="UP000636264">
    <property type="component" value="Unassembled WGS sequence"/>
</dbReference>
<dbReference type="AlphaFoldDB" id="A0A916W1H4"/>
<gene>
    <name evidence="2" type="ORF">GCM10011385_10340</name>
</gene>
<reference evidence="2" key="2">
    <citation type="submission" date="2020-09" db="EMBL/GenBank/DDBJ databases">
        <authorList>
            <person name="Sun Q."/>
            <person name="Zhou Y."/>
        </authorList>
    </citation>
    <scope>NUCLEOTIDE SEQUENCE</scope>
    <source>
        <strain evidence="2">CGMCC 1.15320</strain>
    </source>
</reference>